<evidence type="ECO:0000313" key="4">
    <source>
        <dbReference type="Proteomes" id="UP000247811"/>
    </source>
</evidence>
<gene>
    <name evidence="3" type="ORF">C7444_10146</name>
</gene>
<dbReference type="PRINTS" id="PR01438">
    <property type="entry name" value="UNVRSLSTRESS"/>
</dbReference>
<name>A0A318H5H7_9BURK</name>
<evidence type="ECO:0000313" key="3">
    <source>
        <dbReference type="EMBL" id="PXW99217.1"/>
    </source>
</evidence>
<dbReference type="RefSeq" id="WP_110398819.1">
    <property type="nucleotide sequence ID" value="NZ_QJJS01000001.1"/>
</dbReference>
<dbReference type="InterPro" id="IPR006015">
    <property type="entry name" value="Universal_stress_UspA"/>
</dbReference>
<organism evidence="3 4">
    <name type="scientific">Sphaerotilus hippei</name>
    <dbReference type="NCBI Taxonomy" id="744406"/>
    <lineage>
        <taxon>Bacteria</taxon>
        <taxon>Pseudomonadati</taxon>
        <taxon>Pseudomonadota</taxon>
        <taxon>Betaproteobacteria</taxon>
        <taxon>Burkholderiales</taxon>
        <taxon>Sphaerotilaceae</taxon>
        <taxon>Sphaerotilus</taxon>
    </lineage>
</organism>
<evidence type="ECO:0000256" key="1">
    <source>
        <dbReference type="ARBA" id="ARBA00008791"/>
    </source>
</evidence>
<feature type="domain" description="UspA" evidence="2">
    <location>
        <begin position="3"/>
        <end position="140"/>
    </location>
</feature>
<dbReference type="Gene3D" id="3.40.50.620">
    <property type="entry name" value="HUPs"/>
    <property type="match status" value="1"/>
</dbReference>
<keyword evidence="4" id="KW-1185">Reference proteome</keyword>
<dbReference type="AlphaFoldDB" id="A0A318H5H7"/>
<dbReference type="SUPFAM" id="SSF52402">
    <property type="entry name" value="Adenine nucleotide alpha hydrolases-like"/>
    <property type="match status" value="1"/>
</dbReference>
<dbReference type="InterPro" id="IPR006016">
    <property type="entry name" value="UspA"/>
</dbReference>
<dbReference type="CDD" id="cd00293">
    <property type="entry name" value="USP-like"/>
    <property type="match status" value="1"/>
</dbReference>
<comment type="caution">
    <text evidence="3">The sequence shown here is derived from an EMBL/GenBank/DDBJ whole genome shotgun (WGS) entry which is preliminary data.</text>
</comment>
<comment type="similarity">
    <text evidence="1">Belongs to the universal stress protein A family.</text>
</comment>
<reference evidence="3 4" key="1">
    <citation type="submission" date="2018-05" db="EMBL/GenBank/DDBJ databases">
        <title>Genomic Encyclopedia of Type Strains, Phase IV (KMG-IV): sequencing the most valuable type-strain genomes for metagenomic binning, comparative biology and taxonomic classification.</title>
        <authorList>
            <person name="Goeker M."/>
        </authorList>
    </citation>
    <scope>NUCLEOTIDE SEQUENCE [LARGE SCALE GENOMIC DNA]</scope>
    <source>
        <strain evidence="3 4">DSM 566</strain>
    </source>
</reference>
<evidence type="ECO:0000259" key="2">
    <source>
        <dbReference type="Pfam" id="PF00582"/>
    </source>
</evidence>
<accession>A0A318H5H7</accession>
<dbReference type="InterPro" id="IPR014729">
    <property type="entry name" value="Rossmann-like_a/b/a_fold"/>
</dbReference>
<dbReference type="OrthoDB" id="5512223at2"/>
<dbReference type="Pfam" id="PF00582">
    <property type="entry name" value="Usp"/>
    <property type="match status" value="1"/>
</dbReference>
<dbReference type="PANTHER" id="PTHR31964">
    <property type="entry name" value="ADENINE NUCLEOTIDE ALPHA HYDROLASES-LIKE SUPERFAMILY PROTEIN"/>
    <property type="match status" value="1"/>
</dbReference>
<proteinExistence type="inferred from homology"/>
<dbReference type="EMBL" id="QJJS01000001">
    <property type="protein sequence ID" value="PXW99217.1"/>
    <property type="molecule type" value="Genomic_DNA"/>
</dbReference>
<dbReference type="Proteomes" id="UP000247811">
    <property type="component" value="Unassembled WGS sequence"/>
</dbReference>
<protein>
    <submittedName>
        <fullName evidence="3">Nucleotide-binding universal stress UspA family protein</fullName>
    </submittedName>
</protein>
<dbReference type="PANTHER" id="PTHR31964:SF113">
    <property type="entry name" value="USPA DOMAIN-CONTAINING PROTEIN"/>
    <property type="match status" value="1"/>
</dbReference>
<sequence length="149" mass="15586">MLILVPVDGSPASLDAVRHVLRLHLQGLELSCVLANVQDEPHLYEVIMGADLEVVAGASHDAAEDALAPARTLLSAAGLTVDTEITHGEVGPQLVDIAERYGCEAIVMGSQGTGWLGTARLGSVCQWVLLHAGVPVTVVRHATREPDAA</sequence>